<proteinExistence type="inferred from homology"/>
<comment type="cofactor">
    <cofactor evidence="2 8">
        <name>a divalent metal cation</name>
        <dbReference type="ChEBI" id="CHEBI:60240"/>
    </cofactor>
</comment>
<dbReference type="PANTHER" id="PTHR43768:SF17">
    <property type="entry name" value="TREHALOSE-PHOSPHATE PHOSPHATASE F-RELATED"/>
    <property type="match status" value="1"/>
</dbReference>
<evidence type="ECO:0000256" key="8">
    <source>
        <dbReference type="RuleBase" id="RU361117"/>
    </source>
</evidence>
<dbReference type="NCBIfam" id="TIGR00685">
    <property type="entry name" value="T6PP"/>
    <property type="match status" value="1"/>
</dbReference>
<dbReference type="NCBIfam" id="TIGR01484">
    <property type="entry name" value="HAD-SF-IIB"/>
    <property type="match status" value="1"/>
</dbReference>
<keyword evidence="6" id="KW-0346">Stress response</keyword>
<feature type="compositionally biased region" description="Polar residues" evidence="9">
    <location>
        <begin position="1"/>
        <end position="20"/>
    </location>
</feature>
<dbReference type="GO" id="GO:0004805">
    <property type="term" value="F:trehalose-phosphatase activity"/>
    <property type="evidence" value="ECO:0007669"/>
    <property type="project" value="UniProtKB-EC"/>
</dbReference>
<dbReference type="EMBL" id="JAUIZM010000005">
    <property type="protein sequence ID" value="KAK1381817.1"/>
    <property type="molecule type" value="Genomic_DNA"/>
</dbReference>
<comment type="catalytic activity">
    <reaction evidence="1 8">
        <text>alpha,alpha-trehalose 6-phosphate + H2O = alpha,alpha-trehalose + phosphate</text>
        <dbReference type="Rhea" id="RHEA:23420"/>
        <dbReference type="ChEBI" id="CHEBI:15377"/>
        <dbReference type="ChEBI" id="CHEBI:16551"/>
        <dbReference type="ChEBI" id="CHEBI:43474"/>
        <dbReference type="ChEBI" id="CHEBI:58429"/>
        <dbReference type="EC" id="3.1.3.12"/>
    </reaction>
</comment>
<evidence type="ECO:0000256" key="2">
    <source>
        <dbReference type="ARBA" id="ARBA00001968"/>
    </source>
</evidence>
<organism evidence="10 11">
    <name type="scientific">Heracleum sosnowskyi</name>
    <dbReference type="NCBI Taxonomy" id="360622"/>
    <lineage>
        <taxon>Eukaryota</taxon>
        <taxon>Viridiplantae</taxon>
        <taxon>Streptophyta</taxon>
        <taxon>Embryophyta</taxon>
        <taxon>Tracheophyta</taxon>
        <taxon>Spermatophyta</taxon>
        <taxon>Magnoliopsida</taxon>
        <taxon>eudicotyledons</taxon>
        <taxon>Gunneridae</taxon>
        <taxon>Pentapetalae</taxon>
        <taxon>asterids</taxon>
        <taxon>campanulids</taxon>
        <taxon>Apiales</taxon>
        <taxon>Apiaceae</taxon>
        <taxon>Apioideae</taxon>
        <taxon>apioid superclade</taxon>
        <taxon>Tordylieae</taxon>
        <taxon>Tordyliinae</taxon>
        <taxon>Heracleum</taxon>
    </lineage>
</organism>
<keyword evidence="5 8" id="KW-0378">Hydrolase</keyword>
<feature type="region of interest" description="Disordered" evidence="9">
    <location>
        <begin position="37"/>
        <end position="59"/>
    </location>
</feature>
<dbReference type="InterPro" id="IPR036412">
    <property type="entry name" value="HAD-like_sf"/>
</dbReference>
<dbReference type="AlphaFoldDB" id="A0AAD8I9S0"/>
<evidence type="ECO:0000256" key="6">
    <source>
        <dbReference type="ARBA" id="ARBA00023016"/>
    </source>
</evidence>
<dbReference type="GO" id="GO:0005992">
    <property type="term" value="P:trehalose biosynthetic process"/>
    <property type="evidence" value="ECO:0007669"/>
    <property type="project" value="InterPro"/>
</dbReference>
<reference evidence="10" key="1">
    <citation type="submission" date="2023-02" db="EMBL/GenBank/DDBJ databases">
        <title>Genome of toxic invasive species Heracleum sosnowskyi carries increased number of genes despite the absence of recent whole-genome duplications.</title>
        <authorList>
            <person name="Schelkunov M."/>
            <person name="Shtratnikova V."/>
            <person name="Makarenko M."/>
            <person name="Klepikova A."/>
            <person name="Omelchenko D."/>
            <person name="Novikova G."/>
            <person name="Obukhova E."/>
            <person name="Bogdanov V."/>
            <person name="Penin A."/>
            <person name="Logacheva M."/>
        </authorList>
    </citation>
    <scope>NUCLEOTIDE SEQUENCE</scope>
    <source>
        <strain evidence="10">Hsosn_3</strain>
        <tissue evidence="10">Leaf</tissue>
    </source>
</reference>
<name>A0AAD8I9S0_9APIA</name>
<dbReference type="Gene3D" id="3.40.50.1000">
    <property type="entry name" value="HAD superfamily/HAD-like"/>
    <property type="match status" value="2"/>
</dbReference>
<evidence type="ECO:0000256" key="1">
    <source>
        <dbReference type="ARBA" id="ARBA00000500"/>
    </source>
</evidence>
<evidence type="ECO:0000256" key="9">
    <source>
        <dbReference type="SAM" id="MobiDB-lite"/>
    </source>
</evidence>
<evidence type="ECO:0000256" key="5">
    <source>
        <dbReference type="ARBA" id="ARBA00022801"/>
    </source>
</evidence>
<dbReference type="SUPFAM" id="SSF56784">
    <property type="entry name" value="HAD-like"/>
    <property type="match status" value="1"/>
</dbReference>
<reference evidence="10" key="2">
    <citation type="submission" date="2023-05" db="EMBL/GenBank/DDBJ databases">
        <authorList>
            <person name="Schelkunov M.I."/>
        </authorList>
    </citation>
    <scope>NUCLEOTIDE SEQUENCE</scope>
    <source>
        <strain evidence="10">Hsosn_3</strain>
        <tissue evidence="10">Leaf</tissue>
    </source>
</reference>
<evidence type="ECO:0000313" key="10">
    <source>
        <dbReference type="EMBL" id="KAK1381817.1"/>
    </source>
</evidence>
<feature type="region of interest" description="Disordered" evidence="9">
    <location>
        <begin position="1"/>
        <end position="23"/>
    </location>
</feature>
<accession>A0AAD8I9S0</accession>
<dbReference type="InterPro" id="IPR044651">
    <property type="entry name" value="OTSB-like"/>
</dbReference>
<comment type="similarity">
    <text evidence="4 8">Belongs to the trehalose phosphatase family.</text>
</comment>
<dbReference type="Proteomes" id="UP001237642">
    <property type="component" value="Unassembled WGS sequence"/>
</dbReference>
<dbReference type="FunFam" id="3.40.50.1000:FF:000073">
    <property type="entry name" value="Trehalose 6-phosphate phosphatase"/>
    <property type="match status" value="1"/>
</dbReference>
<comment type="caution">
    <text evidence="10">The sequence shown here is derived from an EMBL/GenBank/DDBJ whole genome shotgun (WGS) entry which is preliminary data.</text>
</comment>
<dbReference type="FunFam" id="3.30.70.1020:FF:000004">
    <property type="entry name" value="Trehalose 6-phosphate phosphatase"/>
    <property type="match status" value="1"/>
</dbReference>
<evidence type="ECO:0000256" key="3">
    <source>
        <dbReference type="ARBA" id="ARBA00005199"/>
    </source>
</evidence>
<dbReference type="InterPro" id="IPR006379">
    <property type="entry name" value="HAD-SF_hydro_IIB"/>
</dbReference>
<feature type="compositionally biased region" description="Polar residues" evidence="9">
    <location>
        <begin position="37"/>
        <end position="46"/>
    </location>
</feature>
<sequence>MDLKTTKASNVLTDPTSPISKSRLGLHSSVMPCSQSGTSFSSTVQTVPRMKPPKLDDVRSNGWLESMKASSPPRKQIVKNPFAEVSSDDSECAYHAWQLKFPSALLCFEKIIECARDKKVVIFLDYDGTLSPIVDDPDHAFMSADMRSVVRNAVKHFPTAIISGRKREMVYELVGLTELYYAGSHGMDIKLPRRDTSAVSIDHLKSDKLSDQQENEFNLFQPAGEYLPMIEEVFRILVNITKDIKGAKVENHKFCASVHYRNVDEKSWKIIAQLVHDVLKNYPRLRLTHGRKVLEVRPGIDWNKGKAVEFLLKSMNLGKNEDVLPIYIGDDNTDEDAFKVLKQGNMGYGILVSSTPKDSAAFFSLKEPDEVKEFLKFLVNWKEEIMQ</sequence>
<comment type="function">
    <text evidence="7">Removes the phosphate from trehalose 6-phosphate to produce free trehalose. Trehalose accumulation in plant may improve abiotic stress tolerance.</text>
</comment>
<keyword evidence="11" id="KW-1185">Reference proteome</keyword>
<evidence type="ECO:0000313" key="11">
    <source>
        <dbReference type="Proteomes" id="UP001237642"/>
    </source>
</evidence>
<comment type="pathway">
    <text evidence="3 8">Glycan biosynthesis; trehalose biosynthesis.</text>
</comment>
<dbReference type="InterPro" id="IPR023214">
    <property type="entry name" value="HAD_sf"/>
</dbReference>
<evidence type="ECO:0000256" key="7">
    <source>
        <dbReference type="ARBA" id="ARBA00025274"/>
    </source>
</evidence>
<dbReference type="EC" id="3.1.3.12" evidence="8"/>
<evidence type="ECO:0000256" key="4">
    <source>
        <dbReference type="ARBA" id="ARBA00008770"/>
    </source>
</evidence>
<dbReference type="PANTHER" id="PTHR43768">
    <property type="entry name" value="TREHALOSE 6-PHOSPHATE PHOSPHATASE"/>
    <property type="match status" value="1"/>
</dbReference>
<dbReference type="InterPro" id="IPR003337">
    <property type="entry name" value="Trehalose_PPase"/>
</dbReference>
<dbReference type="CDD" id="cd01627">
    <property type="entry name" value="HAD_TPP"/>
    <property type="match status" value="1"/>
</dbReference>
<protein>
    <recommendedName>
        <fullName evidence="8">Trehalose 6-phosphate phosphatase</fullName>
        <ecNumber evidence="8">3.1.3.12</ecNumber>
    </recommendedName>
</protein>
<dbReference type="Pfam" id="PF02358">
    <property type="entry name" value="Trehalose_PPase"/>
    <property type="match status" value="1"/>
</dbReference>
<gene>
    <name evidence="10" type="ORF">POM88_019552</name>
</gene>